<dbReference type="EMBL" id="JBHTAS010000001">
    <property type="protein sequence ID" value="MFC7142703.1"/>
    <property type="molecule type" value="Genomic_DNA"/>
</dbReference>
<keyword evidence="3 5" id="KW-0067">ATP-binding</keyword>
<evidence type="ECO:0000256" key="5">
    <source>
        <dbReference type="RuleBase" id="RU004187"/>
    </source>
</evidence>
<dbReference type="PRINTS" id="PR00304">
    <property type="entry name" value="TCOMPLEXTCP1"/>
</dbReference>
<evidence type="ECO:0000256" key="3">
    <source>
        <dbReference type="ARBA" id="ARBA00022840"/>
    </source>
</evidence>
<accession>A0ABD5Y5M9</accession>
<dbReference type="InterPro" id="IPR053374">
    <property type="entry name" value="TCP-1_chaperonin"/>
</dbReference>
<keyword evidence="4 5" id="KW-0143">Chaperone</keyword>
<dbReference type="PROSITE" id="PS00995">
    <property type="entry name" value="TCP1_3"/>
    <property type="match status" value="1"/>
</dbReference>
<gene>
    <name evidence="7" type="primary">thsA</name>
    <name evidence="7" type="ORF">ACFQMA_23070</name>
</gene>
<dbReference type="NCBIfam" id="NF041082">
    <property type="entry name" value="thermosome_alpha"/>
    <property type="match status" value="1"/>
</dbReference>
<comment type="caution">
    <text evidence="7">The sequence shown here is derived from an EMBL/GenBank/DDBJ whole genome shotgun (WGS) entry which is preliminary data.</text>
</comment>
<dbReference type="GO" id="GO:0005524">
    <property type="term" value="F:ATP binding"/>
    <property type="evidence" value="ECO:0007669"/>
    <property type="project" value="UniProtKB-KW"/>
</dbReference>
<evidence type="ECO:0000256" key="2">
    <source>
        <dbReference type="ARBA" id="ARBA00022741"/>
    </source>
</evidence>
<dbReference type="PROSITE" id="PS00751">
    <property type="entry name" value="TCP1_2"/>
    <property type="match status" value="1"/>
</dbReference>
<dbReference type="PROSITE" id="PS00750">
    <property type="entry name" value="TCP1_1"/>
    <property type="match status" value="1"/>
</dbReference>
<protein>
    <submittedName>
        <fullName evidence="7">Thermosome subunit alpha</fullName>
    </submittedName>
</protein>
<keyword evidence="2 5" id="KW-0547">Nucleotide-binding</keyword>
<dbReference type="AlphaFoldDB" id="A0ABD5Y5M9"/>
<dbReference type="NCBIfam" id="NF041083">
    <property type="entry name" value="thermosome_beta"/>
    <property type="match status" value="1"/>
</dbReference>
<evidence type="ECO:0000313" key="8">
    <source>
        <dbReference type="Proteomes" id="UP001596432"/>
    </source>
</evidence>
<sequence>MADGPMVVLSDESQRTSGEDARSMNLEAGRAVAETIRTTLGPRGMDKMLVDQGGNVVVTNDGVTLLEEMDVDHPAADMIIDVATTQEAEVGDGTTSAVILAGALLSNAEDLLEQDIHPTSIVAGYRHAAEAVLDVFEDMATEVDPDDEEILKQVAGTAMTGKGAEAEKELLSSMVVSAVQAAVRDDGTVDQDAVVVRQFYGASIDDSEFVDGVLFDIEPVSQNMAREHEDANVLIYEGAIEVSETNVGAEATVGNMDELQGFVEREQSELADMVDRIAATGADIVLADGGIDEYAAERLAKEGITAYRRVDDDKRERLAQATGATRVGDLETVSEDDLGFAGTVSERVIRDLTVRRQADHESTTVFSDLPTEGVGTIVLRGGTEHVLDEVERAVVDSIGVVSAAIEDGSVLPGGGAPEIEAALALREEADSVEGREQLAVEAFAEAFEDGPRTLAENAGHDAIDALVDMTARHDGGDVNVGIDADTGELVEMFEDGVVEPLRVKTTAVDSAVDAATMIIRIDDVISAGDLSVGDDEEEAGGGGPPGGAGGMGGMGGGMGGMM</sequence>
<feature type="region of interest" description="Disordered" evidence="6">
    <location>
        <begin position="1"/>
        <end position="23"/>
    </location>
</feature>
<dbReference type="Gene3D" id="3.50.7.10">
    <property type="entry name" value="GroEL"/>
    <property type="match status" value="1"/>
</dbReference>
<dbReference type="InterPro" id="IPR027409">
    <property type="entry name" value="GroEL-like_apical_dom_sf"/>
</dbReference>
<dbReference type="PANTHER" id="PTHR11353">
    <property type="entry name" value="CHAPERONIN"/>
    <property type="match status" value="1"/>
</dbReference>
<evidence type="ECO:0000256" key="6">
    <source>
        <dbReference type="SAM" id="MobiDB-lite"/>
    </source>
</evidence>
<dbReference type="InterPro" id="IPR027410">
    <property type="entry name" value="TCP-1-like_intermed_sf"/>
</dbReference>
<evidence type="ECO:0000256" key="4">
    <source>
        <dbReference type="ARBA" id="ARBA00023186"/>
    </source>
</evidence>
<feature type="region of interest" description="Disordered" evidence="6">
    <location>
        <begin position="531"/>
        <end position="562"/>
    </location>
</feature>
<feature type="compositionally biased region" description="Basic and acidic residues" evidence="6">
    <location>
        <begin position="12"/>
        <end position="22"/>
    </location>
</feature>
<dbReference type="InterPro" id="IPR017998">
    <property type="entry name" value="Chaperone_TCP-1"/>
</dbReference>
<evidence type="ECO:0000313" key="7">
    <source>
        <dbReference type="EMBL" id="MFC7142703.1"/>
    </source>
</evidence>
<organism evidence="7 8">
    <name type="scientific">Halosimplex aquaticum</name>
    <dbReference type="NCBI Taxonomy" id="3026162"/>
    <lineage>
        <taxon>Archaea</taxon>
        <taxon>Methanobacteriati</taxon>
        <taxon>Methanobacteriota</taxon>
        <taxon>Stenosarchaea group</taxon>
        <taxon>Halobacteria</taxon>
        <taxon>Halobacteriales</taxon>
        <taxon>Haloarculaceae</taxon>
        <taxon>Halosimplex</taxon>
    </lineage>
</organism>
<dbReference type="InterPro" id="IPR002194">
    <property type="entry name" value="Chaperonin_TCP-1_CS"/>
</dbReference>
<dbReference type="SUPFAM" id="SSF54849">
    <property type="entry name" value="GroEL-intermediate domain like"/>
    <property type="match status" value="1"/>
</dbReference>
<dbReference type="Gene3D" id="1.10.560.10">
    <property type="entry name" value="GroEL-like equatorial domain"/>
    <property type="match status" value="1"/>
</dbReference>
<comment type="similarity">
    <text evidence="1 5">Belongs to the TCP-1 chaperonin family.</text>
</comment>
<dbReference type="GeneID" id="78823052"/>
<dbReference type="Gene3D" id="3.30.260.10">
    <property type="entry name" value="TCP-1-like chaperonin intermediate domain"/>
    <property type="match status" value="1"/>
</dbReference>
<dbReference type="SUPFAM" id="SSF52029">
    <property type="entry name" value="GroEL apical domain-like"/>
    <property type="match status" value="1"/>
</dbReference>
<reference evidence="7 8" key="1">
    <citation type="journal article" date="2019" name="Int. J. Syst. Evol. Microbiol.">
        <title>The Global Catalogue of Microorganisms (GCM) 10K type strain sequencing project: providing services to taxonomists for standard genome sequencing and annotation.</title>
        <authorList>
            <consortium name="The Broad Institute Genomics Platform"/>
            <consortium name="The Broad Institute Genome Sequencing Center for Infectious Disease"/>
            <person name="Wu L."/>
            <person name="Ma J."/>
        </authorList>
    </citation>
    <scope>NUCLEOTIDE SEQUENCE [LARGE SCALE GENOMIC DNA]</scope>
    <source>
        <strain evidence="7 8">XZYJT29</strain>
    </source>
</reference>
<dbReference type="InterPro" id="IPR002423">
    <property type="entry name" value="Cpn60/GroEL/TCP-1"/>
</dbReference>
<dbReference type="InterPro" id="IPR054827">
    <property type="entry name" value="thermosome_alpha"/>
</dbReference>
<keyword evidence="8" id="KW-1185">Reference proteome</keyword>
<feature type="compositionally biased region" description="Gly residues" evidence="6">
    <location>
        <begin position="540"/>
        <end position="562"/>
    </location>
</feature>
<dbReference type="Proteomes" id="UP001596432">
    <property type="component" value="Unassembled WGS sequence"/>
</dbReference>
<dbReference type="Pfam" id="PF00118">
    <property type="entry name" value="Cpn60_TCP1"/>
    <property type="match status" value="1"/>
</dbReference>
<dbReference type="SUPFAM" id="SSF48592">
    <property type="entry name" value="GroEL equatorial domain-like"/>
    <property type="match status" value="1"/>
</dbReference>
<dbReference type="RefSeq" id="WP_274326216.1">
    <property type="nucleotide sequence ID" value="NZ_CP118158.1"/>
</dbReference>
<proteinExistence type="inferred from homology"/>
<evidence type="ECO:0000256" key="1">
    <source>
        <dbReference type="ARBA" id="ARBA00008020"/>
    </source>
</evidence>
<dbReference type="InterPro" id="IPR027413">
    <property type="entry name" value="GROEL-like_equatorial_sf"/>
</dbReference>
<name>A0ABD5Y5M9_9EURY</name>